<evidence type="ECO:0000313" key="3">
    <source>
        <dbReference type="Proteomes" id="UP001525961"/>
    </source>
</evidence>
<comment type="caution">
    <text evidence="2">The sequence shown here is derived from an EMBL/GenBank/DDBJ whole genome shotgun (WGS) entry which is preliminary data.</text>
</comment>
<protein>
    <submittedName>
        <fullName evidence="2">Uncharacterized protein</fullName>
    </submittedName>
</protein>
<dbReference type="EMBL" id="JAMXFA010000049">
    <property type="protein sequence ID" value="MCT7980976.1"/>
    <property type="molecule type" value="Genomic_DNA"/>
</dbReference>
<feature type="region of interest" description="Disordered" evidence="1">
    <location>
        <begin position="1"/>
        <end position="35"/>
    </location>
</feature>
<dbReference type="Proteomes" id="UP001525961">
    <property type="component" value="Unassembled WGS sequence"/>
</dbReference>
<proteinExistence type="predicted"/>
<dbReference type="RefSeq" id="WP_261201469.1">
    <property type="nucleotide sequence ID" value="NZ_JAMXFA010000049.1"/>
</dbReference>
<keyword evidence="3" id="KW-1185">Reference proteome</keyword>
<gene>
    <name evidence="2" type="ORF">NG792_24940</name>
</gene>
<name>A0ABT2NI60_9CYAN</name>
<sequence length="75" mass="7919">MKEPLRSPGGETGSKVATTRPVAPGGGFEGKGNHGGLFKRRSPDFLIMSALSHPYPIWLIGVLGTIHSSENPHSP</sequence>
<feature type="compositionally biased region" description="Gly residues" evidence="1">
    <location>
        <begin position="24"/>
        <end position="35"/>
    </location>
</feature>
<evidence type="ECO:0000256" key="1">
    <source>
        <dbReference type="SAM" id="MobiDB-lite"/>
    </source>
</evidence>
<accession>A0ABT2NI60</accession>
<evidence type="ECO:0000313" key="2">
    <source>
        <dbReference type="EMBL" id="MCT7980976.1"/>
    </source>
</evidence>
<organism evidence="2 3">
    <name type="scientific">Laspinema olomoucense D3b</name>
    <dbReference type="NCBI Taxonomy" id="2953688"/>
    <lineage>
        <taxon>Bacteria</taxon>
        <taxon>Bacillati</taxon>
        <taxon>Cyanobacteriota</taxon>
        <taxon>Cyanophyceae</taxon>
        <taxon>Oscillatoriophycideae</taxon>
        <taxon>Oscillatoriales</taxon>
        <taxon>Laspinemataceae</taxon>
        <taxon>Laspinema</taxon>
        <taxon>Laspinema olomoucense</taxon>
    </lineage>
</organism>
<reference evidence="2 3" key="1">
    <citation type="journal article" date="2022" name="Front. Microbiol.">
        <title>High genomic differentiation and limited gene flow indicate recent cryptic speciation within the genus Laspinema (cyanobacteria).</title>
        <authorList>
            <person name="Stanojkovic A."/>
            <person name="Skoupy S."/>
            <person name="Skaloud P."/>
            <person name="Dvorak P."/>
        </authorList>
    </citation>
    <scope>NUCLEOTIDE SEQUENCE [LARGE SCALE GENOMIC DNA]</scope>
    <source>
        <strain evidence="2 3">D3b</strain>
    </source>
</reference>